<dbReference type="PROSITE" id="PS51085">
    <property type="entry name" value="2FE2S_FER_2"/>
    <property type="match status" value="1"/>
</dbReference>
<organism evidence="8 9">
    <name type="scientific">Donghicola tyrosinivorans</name>
    <dbReference type="NCBI Taxonomy" id="1652492"/>
    <lineage>
        <taxon>Bacteria</taxon>
        <taxon>Pseudomonadati</taxon>
        <taxon>Pseudomonadota</taxon>
        <taxon>Alphaproteobacteria</taxon>
        <taxon>Rhodobacterales</taxon>
        <taxon>Roseobacteraceae</taxon>
        <taxon>Donghicola</taxon>
    </lineage>
</organism>
<keyword evidence="4" id="KW-0408">Iron</keyword>
<dbReference type="GO" id="GO:0051537">
    <property type="term" value="F:2 iron, 2 sulfur cluster binding"/>
    <property type="evidence" value="ECO:0007669"/>
    <property type="project" value="UniProtKB-KW"/>
</dbReference>
<comment type="cofactor">
    <cofactor evidence="6">
        <name>[2Fe-2S] cluster</name>
        <dbReference type="ChEBI" id="CHEBI:190135"/>
    </cofactor>
</comment>
<dbReference type="PANTHER" id="PTHR23426">
    <property type="entry name" value="FERREDOXIN/ADRENODOXIN"/>
    <property type="match status" value="1"/>
</dbReference>
<comment type="similarity">
    <text evidence="1">Belongs to the adrenodoxin/putidaredoxin family.</text>
</comment>
<dbReference type="AlphaFoldDB" id="A0A2T0WPZ2"/>
<dbReference type="Pfam" id="PF00111">
    <property type="entry name" value="Fer2"/>
    <property type="match status" value="1"/>
</dbReference>
<keyword evidence="3" id="KW-0479">Metal-binding</keyword>
<dbReference type="InterPro" id="IPR001041">
    <property type="entry name" value="2Fe-2S_ferredoxin-type"/>
</dbReference>
<keyword evidence="2" id="KW-0001">2Fe-2S</keyword>
<dbReference type="CDD" id="cd00207">
    <property type="entry name" value="fer2"/>
    <property type="match status" value="1"/>
</dbReference>
<dbReference type="RefSeq" id="WP_106264896.1">
    <property type="nucleotide sequence ID" value="NZ_PVTQ01000007.1"/>
</dbReference>
<dbReference type="InterPro" id="IPR012675">
    <property type="entry name" value="Beta-grasp_dom_sf"/>
</dbReference>
<dbReference type="EMBL" id="PVTQ01000007">
    <property type="protein sequence ID" value="PRY88755.1"/>
    <property type="molecule type" value="Genomic_DNA"/>
</dbReference>
<dbReference type="Gene3D" id="3.10.20.30">
    <property type="match status" value="1"/>
</dbReference>
<keyword evidence="5" id="KW-0411">Iron-sulfur</keyword>
<evidence type="ECO:0000256" key="5">
    <source>
        <dbReference type="ARBA" id="ARBA00023014"/>
    </source>
</evidence>
<dbReference type="OrthoDB" id="9799640at2"/>
<comment type="caution">
    <text evidence="8">The sequence shown here is derived from an EMBL/GenBank/DDBJ whole genome shotgun (WGS) entry which is preliminary data.</text>
</comment>
<protein>
    <submittedName>
        <fullName evidence="8">2Fe-2S ferredoxin</fullName>
    </submittedName>
</protein>
<reference evidence="8 9" key="1">
    <citation type="submission" date="2018-03" db="EMBL/GenBank/DDBJ databases">
        <title>Genomic Encyclopedia of Archaeal and Bacterial Type Strains, Phase II (KMG-II): from individual species to whole genera.</title>
        <authorList>
            <person name="Goeker M."/>
        </authorList>
    </citation>
    <scope>NUCLEOTIDE SEQUENCE [LARGE SCALE GENOMIC DNA]</scope>
    <source>
        <strain evidence="8 9">DSM 100212</strain>
    </source>
</reference>
<dbReference type="GO" id="GO:0009055">
    <property type="term" value="F:electron transfer activity"/>
    <property type="evidence" value="ECO:0007669"/>
    <property type="project" value="TreeGrafter"/>
</dbReference>
<evidence type="ECO:0000256" key="3">
    <source>
        <dbReference type="ARBA" id="ARBA00022723"/>
    </source>
</evidence>
<proteinExistence type="inferred from homology"/>
<feature type="domain" description="2Fe-2S ferredoxin-type" evidence="7">
    <location>
        <begin position="2"/>
        <end position="103"/>
    </location>
</feature>
<evidence type="ECO:0000313" key="8">
    <source>
        <dbReference type="EMBL" id="PRY88755.1"/>
    </source>
</evidence>
<name>A0A2T0WPZ2_9RHOB</name>
<dbReference type="GO" id="GO:0140647">
    <property type="term" value="P:P450-containing electron transport chain"/>
    <property type="evidence" value="ECO:0007669"/>
    <property type="project" value="InterPro"/>
</dbReference>
<dbReference type="Proteomes" id="UP000238392">
    <property type="component" value="Unassembled WGS sequence"/>
</dbReference>
<dbReference type="PANTHER" id="PTHR23426:SF65">
    <property type="entry name" value="FERREDOXIN-2, MITOCHONDRIAL"/>
    <property type="match status" value="1"/>
</dbReference>
<dbReference type="InterPro" id="IPR001055">
    <property type="entry name" value="Adrenodoxin-like"/>
</dbReference>
<evidence type="ECO:0000256" key="1">
    <source>
        <dbReference type="ARBA" id="ARBA00010914"/>
    </source>
</evidence>
<evidence type="ECO:0000256" key="2">
    <source>
        <dbReference type="ARBA" id="ARBA00022714"/>
    </source>
</evidence>
<evidence type="ECO:0000256" key="6">
    <source>
        <dbReference type="ARBA" id="ARBA00034078"/>
    </source>
</evidence>
<keyword evidence="9" id="KW-1185">Reference proteome</keyword>
<dbReference type="InterPro" id="IPR018298">
    <property type="entry name" value="Adrenodoxin_Fe-S_BS"/>
</dbReference>
<dbReference type="PROSITE" id="PS00814">
    <property type="entry name" value="ADX"/>
    <property type="match status" value="1"/>
</dbReference>
<dbReference type="GO" id="GO:0046872">
    <property type="term" value="F:metal ion binding"/>
    <property type="evidence" value="ECO:0007669"/>
    <property type="project" value="UniProtKB-KW"/>
</dbReference>
<accession>A0A2T0WPZ2</accession>
<dbReference type="SUPFAM" id="SSF54292">
    <property type="entry name" value="2Fe-2S ferredoxin-like"/>
    <property type="match status" value="1"/>
</dbReference>
<dbReference type="InterPro" id="IPR036010">
    <property type="entry name" value="2Fe-2S_ferredoxin-like_sf"/>
</dbReference>
<gene>
    <name evidence="8" type="ORF">CLV74_10797</name>
</gene>
<dbReference type="GO" id="GO:0005829">
    <property type="term" value="C:cytosol"/>
    <property type="evidence" value="ECO:0007669"/>
    <property type="project" value="TreeGrafter"/>
</dbReference>
<sequence length="104" mass="10978">MTSITFVQPDGSSKTVNAADGDNIMQTAVANNITGILGECGGAMMCATCHCYIEDARTGNASDGEEVMLECAEDEIRPTSRLSCQIKVTSELDGLVVHLPQPID</sequence>
<evidence type="ECO:0000256" key="4">
    <source>
        <dbReference type="ARBA" id="ARBA00023004"/>
    </source>
</evidence>
<evidence type="ECO:0000313" key="9">
    <source>
        <dbReference type="Proteomes" id="UP000238392"/>
    </source>
</evidence>
<evidence type="ECO:0000259" key="7">
    <source>
        <dbReference type="PROSITE" id="PS51085"/>
    </source>
</evidence>